<sequence length="105" mass="11245">MTPRLVVCRGCCCGSEQKSPQVDHAGLLARLRGIDGVAVRTSECLGPCSQANVVVVRRPGERPVWLALMNSAAAVGDLEEWLSRGGPLPDTLELLHRIPAYGPSR</sequence>
<name>A0ABP6Q0U7_9ACTN</name>
<evidence type="ECO:0000313" key="1">
    <source>
        <dbReference type="EMBL" id="GAA3198616.1"/>
    </source>
</evidence>
<keyword evidence="2" id="KW-1185">Reference proteome</keyword>
<proteinExistence type="predicted"/>
<organism evidence="1 2">
    <name type="scientific">Actinocorallia longicatena</name>
    <dbReference type="NCBI Taxonomy" id="111803"/>
    <lineage>
        <taxon>Bacteria</taxon>
        <taxon>Bacillati</taxon>
        <taxon>Actinomycetota</taxon>
        <taxon>Actinomycetes</taxon>
        <taxon>Streptosporangiales</taxon>
        <taxon>Thermomonosporaceae</taxon>
        <taxon>Actinocorallia</taxon>
    </lineage>
</organism>
<protein>
    <recommendedName>
        <fullName evidence="3">(2Fe-2S) ferredoxin domain-containing protein</fullName>
    </recommendedName>
</protein>
<accession>A0ABP6Q0U7</accession>
<dbReference type="SUPFAM" id="SSF52833">
    <property type="entry name" value="Thioredoxin-like"/>
    <property type="match status" value="1"/>
</dbReference>
<dbReference type="Gene3D" id="3.40.30.10">
    <property type="entry name" value="Glutaredoxin"/>
    <property type="match status" value="1"/>
</dbReference>
<gene>
    <name evidence="1" type="ORF">GCM10010468_10470</name>
</gene>
<comment type="caution">
    <text evidence="1">The sequence shown here is derived from an EMBL/GenBank/DDBJ whole genome shotgun (WGS) entry which is preliminary data.</text>
</comment>
<dbReference type="CDD" id="cd02980">
    <property type="entry name" value="TRX_Fd_family"/>
    <property type="match status" value="1"/>
</dbReference>
<reference evidence="2" key="1">
    <citation type="journal article" date="2019" name="Int. J. Syst. Evol. Microbiol.">
        <title>The Global Catalogue of Microorganisms (GCM) 10K type strain sequencing project: providing services to taxonomists for standard genome sequencing and annotation.</title>
        <authorList>
            <consortium name="The Broad Institute Genomics Platform"/>
            <consortium name="The Broad Institute Genome Sequencing Center for Infectious Disease"/>
            <person name="Wu L."/>
            <person name="Ma J."/>
        </authorList>
    </citation>
    <scope>NUCLEOTIDE SEQUENCE [LARGE SCALE GENOMIC DNA]</scope>
    <source>
        <strain evidence="2">JCM 9377</strain>
    </source>
</reference>
<dbReference type="EMBL" id="BAAAUV010000002">
    <property type="protein sequence ID" value="GAA3198616.1"/>
    <property type="molecule type" value="Genomic_DNA"/>
</dbReference>
<evidence type="ECO:0000313" key="2">
    <source>
        <dbReference type="Proteomes" id="UP001501237"/>
    </source>
</evidence>
<evidence type="ECO:0008006" key="3">
    <source>
        <dbReference type="Google" id="ProtNLM"/>
    </source>
</evidence>
<dbReference type="InterPro" id="IPR036249">
    <property type="entry name" value="Thioredoxin-like_sf"/>
</dbReference>
<dbReference type="Proteomes" id="UP001501237">
    <property type="component" value="Unassembled WGS sequence"/>
</dbReference>
<dbReference type="RefSeq" id="WP_344822703.1">
    <property type="nucleotide sequence ID" value="NZ_BAAAUV010000002.1"/>
</dbReference>